<dbReference type="EMBL" id="JAAXLJ010000011">
    <property type="protein sequence ID" value="NLR18780.1"/>
    <property type="molecule type" value="Genomic_DNA"/>
</dbReference>
<gene>
    <name evidence="1" type="ORF">HC026_07550</name>
</gene>
<sequence length="173" mass="20367">MTQLDEQLDNWLDQVGEVPLVNNLSQADQERILLIDSVVLQVAIEGYGKQPNEWTTEMLTDLFFNRFVRLLDKDEKQQRLFDLIPMAVMVLLRVMQPRSFSELTNWVNENHNQLTHLYDPIAGKVYARLDHAMKLANLNMKDPSKVASFTREYLRKHPMESKTLFEKRNPHEK</sequence>
<name>A0ABX1L039_9LACO</name>
<proteinExistence type="predicted"/>
<reference evidence="1 2" key="1">
    <citation type="submission" date="2020-04" db="EMBL/GenBank/DDBJ databases">
        <title>A novel species of genus Lactobacillus that was isolated from fermented food Zha-chili.</title>
        <authorList>
            <person name="Zhang Z."/>
        </authorList>
    </citation>
    <scope>NUCLEOTIDE SEQUENCE [LARGE SCALE GENOMIC DNA]</scope>
    <source>
        <strain evidence="2">HBUAS51383</strain>
    </source>
</reference>
<comment type="caution">
    <text evidence="1">The sequence shown here is derived from an EMBL/GenBank/DDBJ whole genome shotgun (WGS) entry which is preliminary data.</text>
</comment>
<protein>
    <submittedName>
        <fullName evidence="1">Uncharacterized protein</fullName>
    </submittedName>
</protein>
<keyword evidence="2" id="KW-1185">Reference proteome</keyword>
<dbReference type="RefSeq" id="WP_168925382.1">
    <property type="nucleotide sequence ID" value="NZ_JAAXLJ010000011.1"/>
</dbReference>
<organism evidence="1 2">
    <name type="scientific">Secundilactobacillus angelensis</name>
    <dbReference type="NCBI Taxonomy" id="2722706"/>
    <lineage>
        <taxon>Bacteria</taxon>
        <taxon>Bacillati</taxon>
        <taxon>Bacillota</taxon>
        <taxon>Bacilli</taxon>
        <taxon>Lactobacillales</taxon>
        <taxon>Lactobacillaceae</taxon>
        <taxon>Secundilactobacillus</taxon>
    </lineage>
</organism>
<dbReference type="Proteomes" id="UP000763447">
    <property type="component" value="Unassembled WGS sequence"/>
</dbReference>
<accession>A0ABX1L039</accession>
<evidence type="ECO:0000313" key="1">
    <source>
        <dbReference type="EMBL" id="NLR18780.1"/>
    </source>
</evidence>
<evidence type="ECO:0000313" key="2">
    <source>
        <dbReference type="Proteomes" id="UP000763447"/>
    </source>
</evidence>